<feature type="transmembrane region" description="Helical" evidence="6">
    <location>
        <begin position="142"/>
        <end position="163"/>
    </location>
</feature>
<feature type="transmembrane region" description="Helical" evidence="6">
    <location>
        <begin position="44"/>
        <end position="62"/>
    </location>
</feature>
<dbReference type="InterPro" id="IPR001123">
    <property type="entry name" value="LeuE-type"/>
</dbReference>
<evidence type="ECO:0000313" key="7">
    <source>
        <dbReference type="EMBL" id="QIZ77948.1"/>
    </source>
</evidence>
<keyword evidence="3 6" id="KW-0812">Transmembrane</keyword>
<organism evidence="7 8">
    <name type="scientific">Ferrimonas lipolytica</name>
    <dbReference type="NCBI Taxonomy" id="2724191"/>
    <lineage>
        <taxon>Bacteria</taxon>
        <taxon>Pseudomonadati</taxon>
        <taxon>Pseudomonadota</taxon>
        <taxon>Gammaproteobacteria</taxon>
        <taxon>Alteromonadales</taxon>
        <taxon>Ferrimonadaceae</taxon>
        <taxon>Ferrimonas</taxon>
    </lineage>
</organism>
<keyword evidence="4 6" id="KW-1133">Transmembrane helix</keyword>
<evidence type="ECO:0000313" key="8">
    <source>
        <dbReference type="Proteomes" id="UP000501602"/>
    </source>
</evidence>
<dbReference type="GO" id="GO:0005886">
    <property type="term" value="C:plasma membrane"/>
    <property type="evidence" value="ECO:0007669"/>
    <property type="project" value="UniProtKB-SubCell"/>
</dbReference>
<evidence type="ECO:0000256" key="6">
    <source>
        <dbReference type="SAM" id="Phobius"/>
    </source>
</evidence>
<name>A0A6H1UGJ9_9GAMM</name>
<comment type="subcellular location">
    <subcellularLocation>
        <location evidence="1">Cell membrane</location>
        <topology evidence="1">Multi-pass membrane protein</topology>
    </subcellularLocation>
</comment>
<keyword evidence="5 6" id="KW-0472">Membrane</keyword>
<evidence type="ECO:0000256" key="3">
    <source>
        <dbReference type="ARBA" id="ARBA00022692"/>
    </source>
</evidence>
<keyword evidence="8" id="KW-1185">Reference proteome</keyword>
<dbReference type="Proteomes" id="UP000501602">
    <property type="component" value="Chromosome"/>
</dbReference>
<dbReference type="GO" id="GO:0033228">
    <property type="term" value="P:cysteine export across plasma membrane"/>
    <property type="evidence" value="ECO:0007669"/>
    <property type="project" value="TreeGrafter"/>
</dbReference>
<evidence type="ECO:0000256" key="5">
    <source>
        <dbReference type="ARBA" id="ARBA00023136"/>
    </source>
</evidence>
<dbReference type="PANTHER" id="PTHR30086:SF20">
    <property type="entry name" value="ARGININE EXPORTER PROTEIN ARGO-RELATED"/>
    <property type="match status" value="1"/>
</dbReference>
<dbReference type="PANTHER" id="PTHR30086">
    <property type="entry name" value="ARGININE EXPORTER PROTEIN ARGO"/>
    <property type="match status" value="1"/>
</dbReference>
<sequence length="201" mass="21937">MSLDILAALMMFALVSTITPGPNNMMLLASGANWGVRRSIPHLLGVAIGFSVMVLMVGIGIMQLFERYPLSNTLLKYGSGSYMVFLAYKIATASAPKLDEVSTSKPISFIQAAMFQWVNPKAWAMAIGAISLYAPNRELSSIGIIALVYGVVNLPSISLWTILGQQLQRVLTNERRLRIFNRTMALLLVLSLWPMLGGMVG</sequence>
<dbReference type="KEGG" id="fes:HER31_14220"/>
<keyword evidence="2" id="KW-1003">Cell membrane</keyword>
<evidence type="ECO:0000256" key="2">
    <source>
        <dbReference type="ARBA" id="ARBA00022475"/>
    </source>
</evidence>
<proteinExistence type="predicted"/>
<dbReference type="Pfam" id="PF01810">
    <property type="entry name" value="LysE"/>
    <property type="match status" value="1"/>
</dbReference>
<evidence type="ECO:0000256" key="4">
    <source>
        <dbReference type="ARBA" id="ARBA00022989"/>
    </source>
</evidence>
<dbReference type="AlphaFoldDB" id="A0A6H1UGJ9"/>
<accession>A0A6H1UGJ9</accession>
<gene>
    <name evidence="7" type="ORF">HER31_14220</name>
</gene>
<dbReference type="EMBL" id="CP051180">
    <property type="protein sequence ID" value="QIZ77948.1"/>
    <property type="molecule type" value="Genomic_DNA"/>
</dbReference>
<dbReference type="GO" id="GO:0015171">
    <property type="term" value="F:amino acid transmembrane transporter activity"/>
    <property type="evidence" value="ECO:0007669"/>
    <property type="project" value="TreeGrafter"/>
</dbReference>
<evidence type="ECO:0000256" key="1">
    <source>
        <dbReference type="ARBA" id="ARBA00004651"/>
    </source>
</evidence>
<feature type="transmembrane region" description="Helical" evidence="6">
    <location>
        <begin position="184"/>
        <end position="200"/>
    </location>
</feature>
<reference evidence="7 8" key="1">
    <citation type="submission" date="2020-04" db="EMBL/GenBank/DDBJ databases">
        <title>Ferrimonas sp. S7 isolated from sea water.</title>
        <authorList>
            <person name="Bae S.S."/>
            <person name="Baek K."/>
        </authorList>
    </citation>
    <scope>NUCLEOTIDE SEQUENCE [LARGE SCALE GENOMIC DNA]</scope>
    <source>
        <strain evidence="7 8">S7</strain>
    </source>
</reference>
<protein>
    <submittedName>
        <fullName evidence="7">LysE family translocator</fullName>
    </submittedName>
</protein>
<dbReference type="RefSeq" id="WP_168661431.1">
    <property type="nucleotide sequence ID" value="NZ_CP051180.1"/>
</dbReference>